<dbReference type="PROSITE" id="PS50109">
    <property type="entry name" value="HIS_KIN"/>
    <property type="match status" value="1"/>
</dbReference>
<reference evidence="10 11" key="1">
    <citation type="submission" date="2024-09" db="EMBL/GenBank/DDBJ databases">
        <authorList>
            <person name="Sun Q."/>
            <person name="Mori K."/>
        </authorList>
    </citation>
    <scope>NUCLEOTIDE SEQUENCE [LARGE SCALE GENOMIC DNA]</scope>
    <source>
        <strain evidence="10 11">NCAIM B.02336</strain>
    </source>
</reference>
<dbReference type="EMBL" id="JBHLTN010000021">
    <property type="protein sequence ID" value="MFC0593225.1"/>
    <property type="molecule type" value="Genomic_DNA"/>
</dbReference>
<evidence type="ECO:0000313" key="11">
    <source>
        <dbReference type="Proteomes" id="UP001589834"/>
    </source>
</evidence>
<keyword evidence="6" id="KW-0418">Kinase</keyword>
<keyword evidence="3" id="KW-0597">Phosphoprotein</keyword>
<evidence type="ECO:0000256" key="7">
    <source>
        <dbReference type="ARBA" id="ARBA00022840"/>
    </source>
</evidence>
<dbReference type="InterPro" id="IPR036097">
    <property type="entry name" value="HisK_dim/P_sf"/>
</dbReference>
<evidence type="ECO:0000256" key="4">
    <source>
        <dbReference type="ARBA" id="ARBA00022679"/>
    </source>
</evidence>
<dbReference type="InterPro" id="IPR003594">
    <property type="entry name" value="HATPase_dom"/>
</dbReference>
<evidence type="ECO:0000256" key="8">
    <source>
        <dbReference type="ARBA" id="ARBA00023012"/>
    </source>
</evidence>
<sequence length="361" mass="39724">MSTPPDALPADAFDLLATLVAVVRVDGRCERVNAALENALCQSRRKLVQGQALDWFVDPAPLRDALQRTGELMVSRFEATLHGPAPGAHPLPVHVVVSPLERGGARGGVLLEMIEIEQQARQDREERTHRLAREQKELLRNLAHEIKNPLGGIRGAAQLLALAAAARDFAESAEYTDVIIHEADRLQALVDRLLAPHQRALVLGEVNIHEVCERVRAVVLAEFPRGLDIRRDYDASLPELRGDRERLIQALLNIVRNAAQALAARITAGDACITLRTRVARQLTIGQQRFRLAIELQVEDNGPGVPAELRERIFQPLVSGRADGTGLGLALAQTFVQQHEGTIEYESTGGLTRFKLLLPVR</sequence>
<dbReference type="EC" id="2.7.13.3" evidence="2"/>
<dbReference type="Pfam" id="PF02518">
    <property type="entry name" value="HATPase_c"/>
    <property type="match status" value="1"/>
</dbReference>
<evidence type="ECO:0000256" key="3">
    <source>
        <dbReference type="ARBA" id="ARBA00022553"/>
    </source>
</evidence>
<dbReference type="Gene3D" id="3.30.565.10">
    <property type="entry name" value="Histidine kinase-like ATPase, C-terminal domain"/>
    <property type="match status" value="1"/>
</dbReference>
<comment type="catalytic activity">
    <reaction evidence="1">
        <text>ATP + protein L-histidine = ADP + protein N-phospho-L-histidine.</text>
        <dbReference type="EC" id="2.7.13.3"/>
    </reaction>
</comment>
<keyword evidence="5" id="KW-0547">Nucleotide-binding</keyword>
<dbReference type="InterPro" id="IPR003661">
    <property type="entry name" value="HisK_dim/P_dom"/>
</dbReference>
<dbReference type="RefSeq" id="WP_377483275.1">
    <property type="nucleotide sequence ID" value="NZ_JBHLTN010000021.1"/>
</dbReference>
<dbReference type="SMART" id="SM00387">
    <property type="entry name" value="HATPase_c"/>
    <property type="match status" value="1"/>
</dbReference>
<dbReference type="Pfam" id="PF00512">
    <property type="entry name" value="HisKA"/>
    <property type="match status" value="1"/>
</dbReference>
<name>A0ABV6PTS6_9BURK</name>
<feature type="domain" description="Histidine kinase" evidence="9">
    <location>
        <begin position="141"/>
        <end position="361"/>
    </location>
</feature>
<evidence type="ECO:0000256" key="2">
    <source>
        <dbReference type="ARBA" id="ARBA00012438"/>
    </source>
</evidence>
<keyword evidence="4" id="KW-0808">Transferase</keyword>
<dbReference type="SMART" id="SM00388">
    <property type="entry name" value="HisKA"/>
    <property type="match status" value="1"/>
</dbReference>
<keyword evidence="8" id="KW-0902">Two-component regulatory system</keyword>
<gene>
    <name evidence="10" type="primary">glnL</name>
    <name evidence="10" type="ORF">ACFFGG_11715</name>
</gene>
<organism evidence="10 11">
    <name type="scientific">Ottowia pentelensis</name>
    <dbReference type="NCBI Taxonomy" id="511108"/>
    <lineage>
        <taxon>Bacteria</taxon>
        <taxon>Pseudomonadati</taxon>
        <taxon>Pseudomonadota</taxon>
        <taxon>Betaproteobacteria</taxon>
        <taxon>Burkholderiales</taxon>
        <taxon>Comamonadaceae</taxon>
        <taxon>Ottowia</taxon>
    </lineage>
</organism>
<comment type="caution">
    <text evidence="10">The sequence shown here is derived from an EMBL/GenBank/DDBJ whole genome shotgun (WGS) entry which is preliminary data.</text>
</comment>
<protein>
    <recommendedName>
        <fullName evidence="2">histidine kinase</fullName>
        <ecNumber evidence="2">2.7.13.3</ecNumber>
    </recommendedName>
</protein>
<evidence type="ECO:0000256" key="1">
    <source>
        <dbReference type="ARBA" id="ARBA00000085"/>
    </source>
</evidence>
<proteinExistence type="predicted"/>
<dbReference type="InterPro" id="IPR005467">
    <property type="entry name" value="His_kinase_dom"/>
</dbReference>
<dbReference type="Proteomes" id="UP001589834">
    <property type="component" value="Unassembled WGS sequence"/>
</dbReference>
<accession>A0ABV6PTS6</accession>
<dbReference type="InterPro" id="IPR004358">
    <property type="entry name" value="Sig_transdc_His_kin-like_C"/>
</dbReference>
<dbReference type="InterPro" id="IPR036890">
    <property type="entry name" value="HATPase_C_sf"/>
</dbReference>
<evidence type="ECO:0000256" key="6">
    <source>
        <dbReference type="ARBA" id="ARBA00022777"/>
    </source>
</evidence>
<evidence type="ECO:0000259" key="9">
    <source>
        <dbReference type="PROSITE" id="PS50109"/>
    </source>
</evidence>
<keyword evidence="7" id="KW-0067">ATP-binding</keyword>
<dbReference type="Gene3D" id="1.10.287.130">
    <property type="match status" value="1"/>
</dbReference>
<evidence type="ECO:0000313" key="10">
    <source>
        <dbReference type="EMBL" id="MFC0593225.1"/>
    </source>
</evidence>
<dbReference type="SUPFAM" id="SSF47384">
    <property type="entry name" value="Homodimeric domain of signal transducing histidine kinase"/>
    <property type="match status" value="1"/>
</dbReference>
<dbReference type="PRINTS" id="PR00344">
    <property type="entry name" value="BCTRLSENSOR"/>
</dbReference>
<dbReference type="PANTHER" id="PTHR43065:SF16">
    <property type="entry name" value="SENSORY HISTIDINE KINASE_PHOSPHATASE NTRB"/>
    <property type="match status" value="1"/>
</dbReference>
<evidence type="ECO:0000256" key="5">
    <source>
        <dbReference type="ARBA" id="ARBA00022741"/>
    </source>
</evidence>
<dbReference type="PANTHER" id="PTHR43065">
    <property type="entry name" value="SENSOR HISTIDINE KINASE"/>
    <property type="match status" value="1"/>
</dbReference>
<keyword evidence="11" id="KW-1185">Reference proteome</keyword>
<dbReference type="SUPFAM" id="SSF55874">
    <property type="entry name" value="ATPase domain of HSP90 chaperone/DNA topoisomerase II/histidine kinase"/>
    <property type="match status" value="1"/>
</dbReference>
<dbReference type="CDD" id="cd00082">
    <property type="entry name" value="HisKA"/>
    <property type="match status" value="1"/>
</dbReference>
<dbReference type="NCBIfam" id="NF008293">
    <property type="entry name" value="PRK11073.1"/>
    <property type="match status" value="1"/>
</dbReference>